<dbReference type="Proteomes" id="UP000249130">
    <property type="component" value="Unassembled WGS sequence"/>
</dbReference>
<comment type="caution">
    <text evidence="3">The sequence shown here is derived from an EMBL/GenBank/DDBJ whole genome shotgun (WGS) entry which is preliminary data.</text>
</comment>
<feature type="domain" description="Isochorismatase-like" evidence="2">
    <location>
        <begin position="32"/>
        <end position="218"/>
    </location>
</feature>
<dbReference type="PANTHER" id="PTHR43540:SF6">
    <property type="entry name" value="ISOCHORISMATASE-LIKE DOMAIN-CONTAINING PROTEIN"/>
    <property type="match status" value="1"/>
</dbReference>
<dbReference type="InterPro" id="IPR036380">
    <property type="entry name" value="Isochorismatase-like_sf"/>
</dbReference>
<reference evidence="3 4" key="1">
    <citation type="submission" date="2017-07" db="EMBL/GenBank/DDBJ databases">
        <title>Draft Genome Sequences of Select Purple Nonsulfur Bacteria.</title>
        <authorList>
            <person name="Lasarre B."/>
            <person name="Mckinlay J.B."/>
        </authorList>
    </citation>
    <scope>NUCLEOTIDE SEQUENCE [LARGE SCALE GENOMIC DNA]</scope>
    <source>
        <strain evidence="3 4">DSM 5909</strain>
    </source>
</reference>
<evidence type="ECO:0000313" key="3">
    <source>
        <dbReference type="EMBL" id="RAI43010.1"/>
    </source>
</evidence>
<dbReference type="GO" id="GO:0016787">
    <property type="term" value="F:hydrolase activity"/>
    <property type="evidence" value="ECO:0007669"/>
    <property type="project" value="UniProtKB-KW"/>
</dbReference>
<dbReference type="PANTHER" id="PTHR43540">
    <property type="entry name" value="PEROXYUREIDOACRYLATE/UREIDOACRYLATE AMIDOHYDROLASE-RELATED"/>
    <property type="match status" value="1"/>
</dbReference>
<dbReference type="AlphaFoldDB" id="A0A327KVU4"/>
<gene>
    <name evidence="3" type="ORF">CH341_16555</name>
</gene>
<proteinExistence type="predicted"/>
<keyword evidence="4" id="KW-1185">Reference proteome</keyword>
<dbReference type="EMBL" id="NPEX01000112">
    <property type="protein sequence ID" value="RAI43010.1"/>
    <property type="molecule type" value="Genomic_DNA"/>
</dbReference>
<keyword evidence="1" id="KW-0378">Hydrolase</keyword>
<organism evidence="3 4">
    <name type="scientific">Rhodoplanes roseus</name>
    <dbReference type="NCBI Taxonomy" id="29409"/>
    <lineage>
        <taxon>Bacteria</taxon>
        <taxon>Pseudomonadati</taxon>
        <taxon>Pseudomonadota</taxon>
        <taxon>Alphaproteobacteria</taxon>
        <taxon>Hyphomicrobiales</taxon>
        <taxon>Nitrobacteraceae</taxon>
        <taxon>Rhodoplanes</taxon>
    </lineage>
</organism>
<evidence type="ECO:0000313" key="4">
    <source>
        <dbReference type="Proteomes" id="UP000249130"/>
    </source>
</evidence>
<dbReference type="RefSeq" id="WP_111420129.1">
    <property type="nucleotide sequence ID" value="NZ_NPEX01000112.1"/>
</dbReference>
<evidence type="ECO:0000259" key="2">
    <source>
        <dbReference type="Pfam" id="PF00857"/>
    </source>
</evidence>
<sequence length="231" mass="25812">MHPYTPSRSMVERRLARRDALVSHDRIDAGRTALVVVDMQNYFVAESYPGSVAQAREIIPTINRLAAAVRQAGGRVAWIQTTSTGSLEHWKNHFADSMNEERFRRRQASLDETSPGFEIHRGLDVAPDDLRFRKVTYSAFVPSPAEIDATFRREGIDMLLIVGAATNVCSETTARHAVTLDYRVIMVSDANATWTDQEHAAALDNFLLFFGDVMTTDEVIARLHPADQPAP</sequence>
<dbReference type="CDD" id="cd00431">
    <property type="entry name" value="cysteine_hydrolases"/>
    <property type="match status" value="1"/>
</dbReference>
<dbReference type="OrthoDB" id="9807387at2"/>
<dbReference type="InterPro" id="IPR000868">
    <property type="entry name" value="Isochorismatase-like_dom"/>
</dbReference>
<dbReference type="Pfam" id="PF00857">
    <property type="entry name" value="Isochorismatase"/>
    <property type="match status" value="1"/>
</dbReference>
<dbReference type="InterPro" id="IPR050272">
    <property type="entry name" value="Isochorismatase-like_hydrls"/>
</dbReference>
<name>A0A327KVU4_9BRAD</name>
<dbReference type="Gene3D" id="3.40.50.850">
    <property type="entry name" value="Isochorismatase-like"/>
    <property type="match status" value="1"/>
</dbReference>
<evidence type="ECO:0000256" key="1">
    <source>
        <dbReference type="ARBA" id="ARBA00022801"/>
    </source>
</evidence>
<protein>
    <recommendedName>
        <fullName evidence="2">Isochorismatase-like domain-containing protein</fullName>
    </recommendedName>
</protein>
<dbReference type="SUPFAM" id="SSF52499">
    <property type="entry name" value="Isochorismatase-like hydrolases"/>
    <property type="match status" value="1"/>
</dbReference>
<accession>A0A327KVU4</accession>